<evidence type="ECO:0008006" key="5">
    <source>
        <dbReference type="Google" id="ProtNLM"/>
    </source>
</evidence>
<evidence type="ECO:0000256" key="1">
    <source>
        <dbReference type="SAM" id="MobiDB-lite"/>
    </source>
</evidence>
<sequence>MLQRARLASSFLVLGLLGGVGCGPATEEMPVPEAAPQEQAPVAPSQDEGRTVTAMATTALSWNDFGKTTVQYVAECVTGPYTHSCYFCGTHPLYSGEYSVSGCTSPSDIQNSCITCDREIREKVAYAELPDGDVILAEVEHNVAGPEVIEFRLNSGSNVTWWKQVALVGGGDDWRVWNHNGSSWCNWPNASTNNCDTNSQWTTIVQASSTRFIFSKAKLFGIHTEMYSLGGLGDHLTGGDRVTFHWIRD</sequence>
<proteinExistence type="predicted"/>
<dbReference type="EMBL" id="JAAAPK010000002">
    <property type="protein sequence ID" value="NBC39782.1"/>
    <property type="molecule type" value="Genomic_DNA"/>
</dbReference>
<keyword evidence="4" id="KW-1185">Reference proteome</keyword>
<keyword evidence="2" id="KW-0732">Signal</keyword>
<evidence type="ECO:0000313" key="4">
    <source>
        <dbReference type="Proteomes" id="UP000537825"/>
    </source>
</evidence>
<accession>A0A7X5BT24</accession>
<feature type="region of interest" description="Disordered" evidence="1">
    <location>
        <begin position="27"/>
        <end position="48"/>
    </location>
</feature>
<dbReference type="RefSeq" id="WP_139915443.1">
    <property type="nucleotide sequence ID" value="NZ_CBCSLE010000005.1"/>
</dbReference>
<comment type="caution">
    <text evidence="3">The sequence shown here is derived from an EMBL/GenBank/DDBJ whole genome shotgun (WGS) entry which is preliminary data.</text>
</comment>
<gene>
    <name evidence="3" type="ORF">GTZ93_08040</name>
</gene>
<protein>
    <recommendedName>
        <fullName evidence="5">Lipoprotein</fullName>
    </recommendedName>
</protein>
<evidence type="ECO:0000256" key="2">
    <source>
        <dbReference type="SAM" id="SignalP"/>
    </source>
</evidence>
<feature type="chain" id="PRO_5031382969" description="Lipoprotein" evidence="2">
    <location>
        <begin position="26"/>
        <end position="249"/>
    </location>
</feature>
<dbReference type="AlphaFoldDB" id="A0A7X5BT24"/>
<feature type="signal peptide" evidence="2">
    <location>
        <begin position="1"/>
        <end position="25"/>
    </location>
</feature>
<feature type="compositionally biased region" description="Low complexity" evidence="1">
    <location>
        <begin position="31"/>
        <end position="44"/>
    </location>
</feature>
<dbReference type="Proteomes" id="UP000537825">
    <property type="component" value="Unassembled WGS sequence"/>
</dbReference>
<evidence type="ECO:0000313" key="3">
    <source>
        <dbReference type="EMBL" id="NBC39782.1"/>
    </source>
</evidence>
<organism evidence="3 4">
    <name type="scientific">Corallococcus exiguus</name>
    <dbReference type="NCBI Taxonomy" id="83462"/>
    <lineage>
        <taxon>Bacteria</taxon>
        <taxon>Pseudomonadati</taxon>
        <taxon>Myxococcota</taxon>
        <taxon>Myxococcia</taxon>
        <taxon>Myxococcales</taxon>
        <taxon>Cystobacterineae</taxon>
        <taxon>Myxococcaceae</taxon>
        <taxon>Corallococcus</taxon>
    </lineage>
</organism>
<reference evidence="3 4" key="1">
    <citation type="submission" date="2020-01" db="EMBL/GenBank/DDBJ databases">
        <title>The draft genome sequence of Corallococcus exiguus DSM 14696.</title>
        <authorList>
            <person name="Zhang X."/>
            <person name="Zhu H."/>
        </authorList>
    </citation>
    <scope>NUCLEOTIDE SEQUENCE [LARGE SCALE GENOMIC DNA]</scope>
    <source>
        <strain evidence="3 4">DSM 14696</strain>
    </source>
</reference>
<name>A0A7X5BT24_9BACT</name>
<dbReference type="PROSITE" id="PS51257">
    <property type="entry name" value="PROKAR_LIPOPROTEIN"/>
    <property type="match status" value="1"/>
</dbReference>